<feature type="domain" description="Type II secretion system protein GspF" evidence="7">
    <location>
        <begin position="112"/>
        <end position="235"/>
    </location>
</feature>
<keyword evidence="5 6" id="KW-0472">Membrane</keyword>
<feature type="transmembrane region" description="Helical" evidence="6">
    <location>
        <begin position="220"/>
        <end position="239"/>
    </location>
</feature>
<name>A0A4Q9KCC0_9ACTN</name>
<dbReference type="AlphaFoldDB" id="A0A4Q9KCC0"/>
<evidence type="ECO:0000256" key="5">
    <source>
        <dbReference type="ARBA" id="ARBA00023136"/>
    </source>
</evidence>
<feature type="transmembrane region" description="Helical" evidence="6">
    <location>
        <begin position="251"/>
        <end position="270"/>
    </location>
</feature>
<keyword evidence="2" id="KW-1003">Cell membrane</keyword>
<organism evidence="8 9">
    <name type="scientific">Propioniciclava sinopodophylli</name>
    <dbReference type="NCBI Taxonomy" id="1837344"/>
    <lineage>
        <taxon>Bacteria</taxon>
        <taxon>Bacillati</taxon>
        <taxon>Actinomycetota</taxon>
        <taxon>Actinomycetes</taxon>
        <taxon>Propionibacteriales</taxon>
        <taxon>Propionibacteriaceae</taxon>
        <taxon>Propioniciclava</taxon>
    </lineage>
</organism>
<evidence type="ECO:0000259" key="7">
    <source>
        <dbReference type="Pfam" id="PF00482"/>
    </source>
</evidence>
<dbReference type="GO" id="GO:0005886">
    <property type="term" value="C:plasma membrane"/>
    <property type="evidence" value="ECO:0007669"/>
    <property type="project" value="UniProtKB-SubCell"/>
</dbReference>
<evidence type="ECO:0000313" key="9">
    <source>
        <dbReference type="Proteomes" id="UP000292373"/>
    </source>
</evidence>
<dbReference type="Proteomes" id="UP000292373">
    <property type="component" value="Unassembled WGS sequence"/>
</dbReference>
<reference evidence="8 9" key="1">
    <citation type="submission" date="2019-01" db="EMBL/GenBank/DDBJ databases">
        <title>Lactibacter flavus gen. nov., sp. nov., a novel bacterium of the family Propionibacteriaceae isolated from raw milk and dairy products.</title>
        <authorList>
            <person name="Huptas C."/>
            <person name="Wenning M."/>
            <person name="Breitenwieser F."/>
            <person name="Doll E."/>
            <person name="Von Neubeck M."/>
            <person name="Busse H.-J."/>
            <person name="Scherer S."/>
        </authorList>
    </citation>
    <scope>NUCLEOTIDE SEQUENCE [LARGE SCALE GENOMIC DNA]</scope>
    <source>
        <strain evidence="8 9">KCTC 33808</strain>
    </source>
</reference>
<dbReference type="Pfam" id="PF00482">
    <property type="entry name" value="T2SSF"/>
    <property type="match status" value="1"/>
</dbReference>
<evidence type="ECO:0000256" key="4">
    <source>
        <dbReference type="ARBA" id="ARBA00022989"/>
    </source>
</evidence>
<accession>A0A4Q9KCC0</accession>
<comment type="subcellular location">
    <subcellularLocation>
        <location evidence="1">Cell membrane</location>
        <topology evidence="1">Multi-pass membrane protein</topology>
    </subcellularLocation>
</comment>
<evidence type="ECO:0000256" key="1">
    <source>
        <dbReference type="ARBA" id="ARBA00004651"/>
    </source>
</evidence>
<dbReference type="RefSeq" id="WP_131169266.1">
    <property type="nucleotide sequence ID" value="NZ_SDMQ01000013.1"/>
</dbReference>
<dbReference type="InterPro" id="IPR018076">
    <property type="entry name" value="T2SS_GspF_dom"/>
</dbReference>
<gene>
    <name evidence="8" type="ORF">ET989_11935</name>
</gene>
<evidence type="ECO:0000256" key="3">
    <source>
        <dbReference type="ARBA" id="ARBA00022692"/>
    </source>
</evidence>
<dbReference type="EMBL" id="SDMQ01000013">
    <property type="protein sequence ID" value="TBT83179.1"/>
    <property type="molecule type" value="Genomic_DNA"/>
</dbReference>
<dbReference type="PANTHER" id="PTHR35007">
    <property type="entry name" value="INTEGRAL MEMBRANE PROTEIN-RELATED"/>
    <property type="match status" value="1"/>
</dbReference>
<comment type="caution">
    <text evidence="8">The sequence shown here is derived from an EMBL/GenBank/DDBJ whole genome shotgun (WGS) entry which is preliminary data.</text>
</comment>
<dbReference type="OrthoDB" id="3828740at2"/>
<keyword evidence="4 6" id="KW-1133">Transmembrane helix</keyword>
<dbReference type="PANTHER" id="PTHR35007:SF3">
    <property type="entry name" value="POSSIBLE CONSERVED ALANINE RICH MEMBRANE PROTEIN"/>
    <property type="match status" value="1"/>
</dbReference>
<evidence type="ECO:0000313" key="8">
    <source>
        <dbReference type="EMBL" id="TBT83179.1"/>
    </source>
</evidence>
<keyword evidence="3 6" id="KW-0812">Transmembrane</keyword>
<proteinExistence type="predicted"/>
<sequence length="287" mass="30434">MTLMMAVLAGMLLVAGVAILVAVAAGVLVSDPTPRASTPLWTKAVDNVRGATGRARLTLVAGVLAGIVVTLWTRWPIMLVVVPVAVYGVPHLLSAPKQTQIELLQALDRWVRGMTATMATGKSITDALRLSARTPPPLLADDLVLLIRRLDDRWPAPQALLAMADELASPDADAVLASLVLAAGRGGSGAAATLVALADSIQERLKVLREVEAERSKPRVVVKQVTIITLVLLGAAMLFARDFFAPYGTPIGQAILAGLIVAYVGALVMLRRMTLPRPRERILRSTT</sequence>
<evidence type="ECO:0000256" key="2">
    <source>
        <dbReference type="ARBA" id="ARBA00022475"/>
    </source>
</evidence>
<evidence type="ECO:0000256" key="6">
    <source>
        <dbReference type="SAM" id="Phobius"/>
    </source>
</evidence>
<keyword evidence="9" id="KW-1185">Reference proteome</keyword>
<protein>
    <recommendedName>
        <fullName evidence="7">Type II secretion system protein GspF domain-containing protein</fullName>
    </recommendedName>
</protein>